<feature type="compositionally biased region" description="Basic and acidic residues" evidence="1">
    <location>
        <begin position="66"/>
        <end position="82"/>
    </location>
</feature>
<evidence type="ECO:0000256" key="1">
    <source>
        <dbReference type="SAM" id="MobiDB-lite"/>
    </source>
</evidence>
<keyword evidence="3" id="KW-1185">Reference proteome</keyword>
<reference evidence="4" key="1">
    <citation type="submission" date="2025-08" db="UniProtKB">
        <authorList>
            <consortium name="RefSeq"/>
        </authorList>
    </citation>
    <scope>IDENTIFICATION</scope>
    <source>
        <tissue evidence="4">Gonads</tissue>
    </source>
</reference>
<feature type="domain" description="Dynein heavy chain tail" evidence="2">
    <location>
        <begin position="149"/>
        <end position="425"/>
    </location>
</feature>
<dbReference type="PANTHER" id="PTHR46532">
    <property type="entry name" value="MALE FERTILITY FACTOR KL5"/>
    <property type="match status" value="1"/>
</dbReference>
<dbReference type="GeneID" id="106161092"/>
<dbReference type="Pfam" id="PF08385">
    <property type="entry name" value="DHC_N1"/>
    <property type="match status" value="1"/>
</dbReference>
<organism evidence="3 4">
    <name type="scientific">Lingula anatina</name>
    <name type="common">Brachiopod</name>
    <name type="synonym">Lingula unguis</name>
    <dbReference type="NCBI Taxonomy" id="7574"/>
    <lineage>
        <taxon>Eukaryota</taxon>
        <taxon>Metazoa</taxon>
        <taxon>Spiralia</taxon>
        <taxon>Lophotrochozoa</taxon>
        <taxon>Brachiopoda</taxon>
        <taxon>Linguliformea</taxon>
        <taxon>Lingulata</taxon>
        <taxon>Lingulida</taxon>
        <taxon>Linguloidea</taxon>
        <taxon>Lingulidae</taxon>
        <taxon>Lingula</taxon>
    </lineage>
</organism>
<accession>A0A1S3I5A4</accession>
<evidence type="ECO:0000313" key="4">
    <source>
        <dbReference type="RefSeq" id="XP_013393403.1"/>
    </source>
</evidence>
<dbReference type="GO" id="GO:0005858">
    <property type="term" value="C:axonemal dynein complex"/>
    <property type="evidence" value="ECO:0007669"/>
    <property type="project" value="TreeGrafter"/>
</dbReference>
<dbReference type="InParanoid" id="A0A1S3I5A4"/>
<dbReference type="GO" id="GO:0045505">
    <property type="term" value="F:dynein intermediate chain binding"/>
    <property type="evidence" value="ECO:0007669"/>
    <property type="project" value="InterPro"/>
</dbReference>
<name>A0A1S3I5A4_LINAN</name>
<sequence>MAYDGDLSDDEDTGSQDDVPQSPSKYKPPSDHGGPPLNVIDEDEEEELAMMVDSREKQTPKHTRRHHDESHDSEGQQGLTKEDAKILRQYYPEDSETAEGPSVAAVVRDHSQKMAKLMAESVTTKTMLDVESKFDNDLVALYRASPTMDKDKFEETYTGFLLTVQDLEKFLGAYLNAVFMRKMKTQEGLQVITRFTPIMFRPGIRTVISEKFVEMFNWYEGDLEEVAKMYEKHKDAPQMLRNAPPVAGAIHWSRQLLKRIEDPMKVFRENKAITQLKDFGRVCKVYNRLATALVTFESLWFSDWKSRIEQARDGLRATLFVHHPETKQVVVNADERVLELIHEAKWLTRLGIEIPESAQSVLNQEDRFKSYKSHLELCLQEFHSVCNSIPESLKLLFKSHIEQVQLNFQPGLSTLAWNSMNIDAFLHQIHTATSKLKALVDGVNNIVDVKVQTTIDKVNGMFLFDYDLAFSKSWPPQEFIEVIVQSVKDKAREMYGHVSTIERGMHEIVTMLTNRKDGPQAPKPPSKVSSKLSNKGKKLTKVYNRFECMLSIEFESEITAFLSISDVDCV</sequence>
<feature type="compositionally biased region" description="Acidic residues" evidence="1">
    <location>
        <begin position="1"/>
        <end position="15"/>
    </location>
</feature>
<dbReference type="GO" id="GO:0007018">
    <property type="term" value="P:microtubule-based movement"/>
    <property type="evidence" value="ECO:0007669"/>
    <property type="project" value="InterPro"/>
</dbReference>
<dbReference type="PANTHER" id="PTHR46532:SF13">
    <property type="entry name" value="CYTOPLASMIC DYNEIN 1 HEAVY CHAIN 1"/>
    <property type="match status" value="1"/>
</dbReference>
<dbReference type="InterPro" id="IPR013594">
    <property type="entry name" value="Dynein_heavy_tail"/>
</dbReference>
<dbReference type="STRING" id="7574.A0A1S3I5A4"/>
<protein>
    <submittedName>
        <fullName evidence="4">Dynein gamma chain, flagellar outer arm-like</fullName>
    </submittedName>
</protein>
<evidence type="ECO:0000313" key="3">
    <source>
        <dbReference type="Proteomes" id="UP000085678"/>
    </source>
</evidence>
<dbReference type="AlphaFoldDB" id="A0A1S3I5A4"/>
<dbReference type="GO" id="GO:0051959">
    <property type="term" value="F:dynein light intermediate chain binding"/>
    <property type="evidence" value="ECO:0007669"/>
    <property type="project" value="InterPro"/>
</dbReference>
<dbReference type="KEGG" id="lak:106161092"/>
<proteinExistence type="predicted"/>
<feature type="region of interest" description="Disordered" evidence="1">
    <location>
        <begin position="1"/>
        <end position="82"/>
    </location>
</feature>
<gene>
    <name evidence="4" type="primary">LOC106161092</name>
</gene>
<evidence type="ECO:0000259" key="2">
    <source>
        <dbReference type="Pfam" id="PF08385"/>
    </source>
</evidence>
<dbReference type="OrthoDB" id="286107at2759"/>
<dbReference type="Proteomes" id="UP000085678">
    <property type="component" value="Unplaced"/>
</dbReference>
<dbReference type="InterPro" id="IPR026983">
    <property type="entry name" value="DHC"/>
</dbReference>
<dbReference type="RefSeq" id="XP_013393403.1">
    <property type="nucleotide sequence ID" value="XM_013537949.1"/>
</dbReference>